<dbReference type="InterPro" id="IPR007848">
    <property type="entry name" value="Small_mtfrase_dom"/>
</dbReference>
<dbReference type="GO" id="GO:0032259">
    <property type="term" value="P:methylation"/>
    <property type="evidence" value="ECO:0007669"/>
    <property type="project" value="UniProtKB-KW"/>
</dbReference>
<comment type="similarity">
    <text evidence="5">Belongs to the protein N5-glutamine methyltransferase family. PrmC subfamily.</text>
</comment>
<dbReference type="Proteomes" id="UP000525389">
    <property type="component" value="Unassembled WGS sequence"/>
</dbReference>
<dbReference type="Pfam" id="PF05175">
    <property type="entry name" value="MTS"/>
    <property type="match status" value="1"/>
</dbReference>
<accession>A0A7W8LRW0</accession>
<feature type="binding site" evidence="5">
    <location>
        <begin position="135"/>
        <end position="139"/>
    </location>
    <ligand>
        <name>S-adenosyl-L-methionine</name>
        <dbReference type="ChEBI" id="CHEBI:59789"/>
    </ligand>
</feature>
<name>A0A7W8LRW0_9DEIO</name>
<evidence type="ECO:0000256" key="3">
    <source>
        <dbReference type="ARBA" id="ARBA00022691"/>
    </source>
</evidence>
<feature type="binding site" evidence="5">
    <location>
        <position position="158"/>
    </location>
    <ligand>
        <name>S-adenosyl-L-methionine</name>
        <dbReference type="ChEBI" id="CHEBI:59789"/>
    </ligand>
</feature>
<keyword evidence="2 5" id="KW-0808">Transferase</keyword>
<organism evidence="9 10">
    <name type="scientific">Deinococcus budaensis</name>
    <dbReference type="NCBI Taxonomy" id="1665626"/>
    <lineage>
        <taxon>Bacteria</taxon>
        <taxon>Thermotogati</taxon>
        <taxon>Deinococcota</taxon>
        <taxon>Deinococci</taxon>
        <taxon>Deinococcales</taxon>
        <taxon>Deinococcaceae</taxon>
        <taxon>Deinococcus</taxon>
    </lineage>
</organism>
<feature type="binding site" evidence="5">
    <location>
        <position position="199"/>
    </location>
    <ligand>
        <name>S-adenosyl-L-methionine</name>
        <dbReference type="ChEBI" id="CHEBI:59789"/>
    </ligand>
</feature>
<dbReference type="AlphaFoldDB" id="A0A7W8LRW0"/>
<comment type="caution">
    <text evidence="5">Lacks conserved residue(s) required for the propagation of feature annotation.</text>
</comment>
<dbReference type="Pfam" id="PF17827">
    <property type="entry name" value="PrmC_N"/>
    <property type="match status" value="1"/>
</dbReference>
<evidence type="ECO:0000256" key="2">
    <source>
        <dbReference type="ARBA" id="ARBA00022679"/>
    </source>
</evidence>
<comment type="function">
    <text evidence="5">Methylates the class 1 translation termination release factors RF1/PrfA and RF2/PrfB on the glutamine residue of the universally conserved GGQ motif.</text>
</comment>
<keyword evidence="1 5" id="KW-0489">Methyltransferase</keyword>
<dbReference type="InterPro" id="IPR004556">
    <property type="entry name" value="HemK-like"/>
</dbReference>
<dbReference type="NCBIfam" id="TIGR03534">
    <property type="entry name" value="RF_mod_PrmC"/>
    <property type="match status" value="1"/>
</dbReference>
<dbReference type="EMBL" id="JACHFN010000023">
    <property type="protein sequence ID" value="MBB5236239.1"/>
    <property type="molecule type" value="Genomic_DNA"/>
</dbReference>
<feature type="domain" description="Release factor glutamine methyltransferase N-terminal" evidence="8">
    <location>
        <begin position="20"/>
        <end position="90"/>
    </location>
</feature>
<dbReference type="SUPFAM" id="SSF53335">
    <property type="entry name" value="S-adenosyl-L-methionine-dependent methyltransferases"/>
    <property type="match status" value="1"/>
</dbReference>
<dbReference type="HAMAP" id="MF_02126">
    <property type="entry name" value="RF_methyltr_PrmC"/>
    <property type="match status" value="1"/>
</dbReference>
<keyword evidence="10" id="KW-1185">Reference proteome</keyword>
<protein>
    <recommendedName>
        <fullName evidence="5">Release factor glutamine methyltransferase</fullName>
        <shortName evidence="5">RF MTase</shortName>
        <ecNumber evidence="5">2.1.1.297</ecNumber>
    </recommendedName>
    <alternativeName>
        <fullName evidence="5">N5-glutamine methyltransferase PrmC</fullName>
    </alternativeName>
    <alternativeName>
        <fullName evidence="5">Protein-(glutamine-N5) MTase PrmC</fullName>
    </alternativeName>
    <alternativeName>
        <fullName evidence="5">Protein-glutamine N-methyltransferase PrmC</fullName>
    </alternativeName>
</protein>
<evidence type="ECO:0000259" key="8">
    <source>
        <dbReference type="Pfam" id="PF17827"/>
    </source>
</evidence>
<gene>
    <name evidence="5" type="primary">prmC</name>
    <name evidence="9" type="ORF">HNQ09_003712</name>
</gene>
<evidence type="ECO:0000256" key="6">
    <source>
        <dbReference type="SAM" id="MobiDB-lite"/>
    </source>
</evidence>
<feature type="binding site" evidence="5">
    <location>
        <begin position="199"/>
        <end position="202"/>
    </location>
    <ligand>
        <name>substrate</name>
    </ligand>
</feature>
<dbReference type="PANTHER" id="PTHR18895">
    <property type="entry name" value="HEMK METHYLTRANSFERASE"/>
    <property type="match status" value="1"/>
</dbReference>
<dbReference type="PROSITE" id="PS00092">
    <property type="entry name" value="N6_MTASE"/>
    <property type="match status" value="1"/>
</dbReference>
<evidence type="ECO:0000256" key="1">
    <source>
        <dbReference type="ARBA" id="ARBA00022603"/>
    </source>
</evidence>
<dbReference type="GO" id="GO:0003676">
    <property type="term" value="F:nucleic acid binding"/>
    <property type="evidence" value="ECO:0007669"/>
    <property type="project" value="InterPro"/>
</dbReference>
<dbReference type="EC" id="2.1.1.297" evidence="5"/>
<dbReference type="RefSeq" id="WP_343057962.1">
    <property type="nucleotide sequence ID" value="NZ_JACHFN010000023.1"/>
</dbReference>
<dbReference type="Gene3D" id="3.40.50.150">
    <property type="entry name" value="Vaccinia Virus protein VP39"/>
    <property type="match status" value="1"/>
</dbReference>
<evidence type="ECO:0000259" key="7">
    <source>
        <dbReference type="Pfam" id="PF05175"/>
    </source>
</evidence>
<evidence type="ECO:0000256" key="4">
    <source>
        <dbReference type="ARBA" id="ARBA00048391"/>
    </source>
</evidence>
<dbReference type="InterPro" id="IPR019874">
    <property type="entry name" value="RF_methyltr_PrmC"/>
</dbReference>
<feature type="region of interest" description="Disordered" evidence="6">
    <location>
        <begin position="284"/>
        <end position="305"/>
    </location>
</feature>
<dbReference type="NCBIfam" id="TIGR00536">
    <property type="entry name" value="hemK_fam"/>
    <property type="match status" value="1"/>
</dbReference>
<dbReference type="InterPro" id="IPR050320">
    <property type="entry name" value="N5-glutamine_MTase"/>
</dbReference>
<keyword evidence="3 5" id="KW-0949">S-adenosyl-L-methionine</keyword>
<dbReference type="InterPro" id="IPR040758">
    <property type="entry name" value="PrmC_N"/>
</dbReference>
<sequence>MSGEKASRPPLTTPAPTLREWLREAAHALREAGVPSPEADARALVLHGLNLGAVDLLTRAGQTVPEADAARVWALVEERAARVPLQHLLGEVEWGGVRLRTDGRALVPRPETEWLLHLALEALRGVPAPRVVDVGTGTGALALGLKAARPDASVTATDLSPEALSLARENGALNGLEVEFAEGSLLAGRPGPFDLVLSNPPYLPDGDRAEADPEVRHDPDLALYAGADGLDVARPLGSQAGTVLAPGGLLLLELDPRNAPTLAEELQGQGWAAEVLPDLTGRMRFVRATPPPPRVSPVRESDAAG</sequence>
<reference evidence="9 10" key="1">
    <citation type="submission" date="2020-08" db="EMBL/GenBank/DDBJ databases">
        <title>Genomic Encyclopedia of Type Strains, Phase IV (KMG-IV): sequencing the most valuable type-strain genomes for metagenomic binning, comparative biology and taxonomic classification.</title>
        <authorList>
            <person name="Goeker M."/>
        </authorList>
    </citation>
    <scope>NUCLEOTIDE SEQUENCE [LARGE SCALE GENOMIC DNA]</scope>
    <source>
        <strain evidence="9 10">DSM 101791</strain>
    </source>
</reference>
<evidence type="ECO:0000256" key="5">
    <source>
        <dbReference type="HAMAP-Rule" id="MF_02126"/>
    </source>
</evidence>
<dbReference type="PANTHER" id="PTHR18895:SF74">
    <property type="entry name" value="MTRF1L RELEASE FACTOR GLUTAMINE METHYLTRANSFERASE"/>
    <property type="match status" value="1"/>
</dbReference>
<evidence type="ECO:0000313" key="10">
    <source>
        <dbReference type="Proteomes" id="UP000525389"/>
    </source>
</evidence>
<proteinExistence type="inferred from homology"/>
<feature type="domain" description="Methyltransferase small" evidence="7">
    <location>
        <begin position="120"/>
        <end position="203"/>
    </location>
</feature>
<dbReference type="InterPro" id="IPR002052">
    <property type="entry name" value="DNA_methylase_N6_adenine_CS"/>
</dbReference>
<dbReference type="CDD" id="cd02440">
    <property type="entry name" value="AdoMet_MTases"/>
    <property type="match status" value="1"/>
</dbReference>
<comment type="catalytic activity">
    <reaction evidence="4 5">
        <text>L-glutaminyl-[peptide chain release factor] + S-adenosyl-L-methionine = N(5)-methyl-L-glutaminyl-[peptide chain release factor] + S-adenosyl-L-homocysteine + H(+)</text>
        <dbReference type="Rhea" id="RHEA:42896"/>
        <dbReference type="Rhea" id="RHEA-COMP:10271"/>
        <dbReference type="Rhea" id="RHEA-COMP:10272"/>
        <dbReference type="ChEBI" id="CHEBI:15378"/>
        <dbReference type="ChEBI" id="CHEBI:30011"/>
        <dbReference type="ChEBI" id="CHEBI:57856"/>
        <dbReference type="ChEBI" id="CHEBI:59789"/>
        <dbReference type="ChEBI" id="CHEBI:61891"/>
        <dbReference type="EC" id="2.1.1.297"/>
    </reaction>
</comment>
<evidence type="ECO:0000313" key="9">
    <source>
        <dbReference type="EMBL" id="MBB5236239.1"/>
    </source>
</evidence>
<comment type="caution">
    <text evidence="9">The sequence shown here is derived from an EMBL/GenBank/DDBJ whole genome shotgun (WGS) entry which is preliminary data.</text>
</comment>
<dbReference type="GO" id="GO:0102559">
    <property type="term" value="F:peptide chain release factor N(5)-glutamine methyltransferase activity"/>
    <property type="evidence" value="ECO:0007669"/>
    <property type="project" value="UniProtKB-EC"/>
</dbReference>
<dbReference type="InterPro" id="IPR029063">
    <property type="entry name" value="SAM-dependent_MTases_sf"/>
</dbReference>
<dbReference type="Gene3D" id="1.10.8.10">
    <property type="entry name" value="DNA helicase RuvA subunit, C-terminal domain"/>
    <property type="match status" value="1"/>
</dbReference>